<gene>
    <name evidence="1" type="ORF">UFOPK1493_02809</name>
</gene>
<accession>A0A6J6ERC6</accession>
<organism evidence="1">
    <name type="scientific">freshwater metagenome</name>
    <dbReference type="NCBI Taxonomy" id="449393"/>
    <lineage>
        <taxon>unclassified sequences</taxon>
        <taxon>metagenomes</taxon>
        <taxon>ecological metagenomes</taxon>
    </lineage>
</organism>
<protein>
    <submittedName>
        <fullName evidence="1">Unannotated protein</fullName>
    </submittedName>
</protein>
<dbReference type="AlphaFoldDB" id="A0A6J6ERC6"/>
<dbReference type="PROSITE" id="PS51257">
    <property type="entry name" value="PROKAR_LIPOPROTEIN"/>
    <property type="match status" value="1"/>
</dbReference>
<dbReference type="EMBL" id="CAEZSR010000130">
    <property type="protein sequence ID" value="CAB4577424.1"/>
    <property type="molecule type" value="Genomic_DNA"/>
</dbReference>
<proteinExistence type="predicted"/>
<evidence type="ECO:0000313" key="1">
    <source>
        <dbReference type="EMBL" id="CAB4577424.1"/>
    </source>
</evidence>
<reference evidence="1" key="1">
    <citation type="submission" date="2020-05" db="EMBL/GenBank/DDBJ databases">
        <authorList>
            <person name="Chiriac C."/>
            <person name="Salcher M."/>
            <person name="Ghai R."/>
            <person name="Kavagutti S V."/>
        </authorList>
    </citation>
    <scope>NUCLEOTIDE SEQUENCE</scope>
</reference>
<sequence length="69" mass="7048">MFAPMRPASTKVSGLPAVVTHTGSSGCTGRGSVVMCSSAPSTPTKVTVSPRHSAFTFSMSRNITFLASA</sequence>
<name>A0A6J6ERC6_9ZZZZ</name>